<sequence length="73" mass="7906">MTHAASTLQYSADNFSALTDCLTEWFGPAGKGWSIVKLGSTGHVRIELPAGDLYVEPGQTVWIKRTSVLVVVK</sequence>
<dbReference type="EMBL" id="MG775260">
    <property type="protein sequence ID" value="AUV61845.1"/>
    <property type="molecule type" value="Genomic_DNA"/>
</dbReference>
<name>A0A2K9VHX2_9CAUD</name>
<evidence type="ECO:0000313" key="2">
    <source>
        <dbReference type="Proteomes" id="UP000240903"/>
    </source>
</evidence>
<proteinExistence type="predicted"/>
<dbReference type="Proteomes" id="UP000240903">
    <property type="component" value="Segment"/>
</dbReference>
<keyword evidence="2" id="KW-1185">Reference proteome</keyword>
<gene>
    <name evidence="1" type="ORF">PsPhLittlefix_gp30</name>
</gene>
<protein>
    <submittedName>
        <fullName evidence="1">Uncharacterized protein</fullName>
    </submittedName>
</protein>
<organism evidence="1 2">
    <name type="scientific">Pseudomonas phage Littlefix</name>
    <dbReference type="NCBI Taxonomy" id="2079289"/>
    <lineage>
        <taxon>Viruses</taxon>
        <taxon>Duplodnaviria</taxon>
        <taxon>Heunggongvirae</taxon>
        <taxon>Uroviricota</taxon>
        <taxon>Caudoviricetes</taxon>
        <taxon>Schitoviridae</taxon>
        <taxon>Littlefixvirus</taxon>
        <taxon>Littlefixvirus littlefix</taxon>
    </lineage>
</organism>
<accession>A0A2K9VHX2</accession>
<evidence type="ECO:0000313" key="1">
    <source>
        <dbReference type="EMBL" id="AUV61845.1"/>
    </source>
</evidence>
<reference evidence="2" key="1">
    <citation type="submission" date="2018-01" db="EMBL/GenBank/DDBJ databases">
        <title>Pseudomonas phages infecting Pseudomonas sp. isolated from Prunus avium.</title>
        <authorList>
            <person name="Colberg O."/>
            <person name="Carstens A.B."/>
            <person name="Kot W."/>
            <person name="Hansen L.H."/>
        </authorList>
    </citation>
    <scope>NUCLEOTIDE SEQUENCE [LARGE SCALE GENOMIC DNA]</scope>
</reference>